<dbReference type="GO" id="GO:0004888">
    <property type="term" value="F:transmembrane signaling receptor activity"/>
    <property type="evidence" value="ECO:0007669"/>
    <property type="project" value="TreeGrafter"/>
</dbReference>
<keyword evidence="8" id="KW-0325">Glycoprotein</keyword>
<evidence type="ECO:0000256" key="10">
    <source>
        <dbReference type="SAM" id="Phobius"/>
    </source>
</evidence>
<evidence type="ECO:0000256" key="9">
    <source>
        <dbReference type="PROSITE-ProRule" id="PRU00323"/>
    </source>
</evidence>
<evidence type="ECO:0000313" key="12">
    <source>
        <dbReference type="Proteomes" id="UP000515156"/>
    </source>
</evidence>
<dbReference type="KEGG" id="muo:115468881"/>
<evidence type="ECO:0000313" key="13">
    <source>
        <dbReference type="RefSeq" id="XP_030056845.1"/>
    </source>
</evidence>
<dbReference type="Proteomes" id="UP000515156">
    <property type="component" value="Chromosome 4"/>
</dbReference>
<keyword evidence="4 10" id="KW-1133">Transmembrane helix</keyword>
<keyword evidence="3" id="KW-0732">Signal</keyword>
<evidence type="ECO:0000259" key="11">
    <source>
        <dbReference type="PROSITE" id="PS50963"/>
    </source>
</evidence>
<reference evidence="13" key="1">
    <citation type="submission" date="2025-08" db="UniProtKB">
        <authorList>
            <consortium name="RefSeq"/>
        </authorList>
    </citation>
    <scope>IDENTIFICATION</scope>
</reference>
<dbReference type="GO" id="GO:0005540">
    <property type="term" value="F:hyaluronic acid binding"/>
    <property type="evidence" value="ECO:0007669"/>
    <property type="project" value="InterPro"/>
</dbReference>
<dbReference type="CTD" id="10894"/>
<feature type="transmembrane region" description="Helical" evidence="10">
    <location>
        <begin position="213"/>
        <end position="241"/>
    </location>
</feature>
<keyword evidence="5 10" id="KW-0472">Membrane</keyword>
<dbReference type="InterPro" id="IPR043210">
    <property type="entry name" value="CD44_antigen-like"/>
</dbReference>
<keyword evidence="6 9" id="KW-1015">Disulfide bond</keyword>
<evidence type="ECO:0000256" key="3">
    <source>
        <dbReference type="ARBA" id="ARBA00022729"/>
    </source>
</evidence>
<dbReference type="SUPFAM" id="SSF56436">
    <property type="entry name" value="C-type lectin-like"/>
    <property type="match status" value="1"/>
</dbReference>
<dbReference type="AlphaFoldDB" id="A0A6P7Y1D0"/>
<dbReference type="InterPro" id="IPR000538">
    <property type="entry name" value="Link_dom"/>
</dbReference>
<evidence type="ECO:0000256" key="7">
    <source>
        <dbReference type="ARBA" id="ARBA00023170"/>
    </source>
</evidence>
<dbReference type="OrthoDB" id="8952307at2759"/>
<evidence type="ECO:0000256" key="5">
    <source>
        <dbReference type="ARBA" id="ARBA00023136"/>
    </source>
</evidence>
<dbReference type="FunCoup" id="A0A6P7Y1D0">
    <property type="interactions" value="113"/>
</dbReference>
<comment type="subcellular location">
    <subcellularLocation>
        <location evidence="1">Membrane</location>
        <topology evidence="1">Single-pass membrane protein</topology>
    </subcellularLocation>
</comment>
<protein>
    <submittedName>
        <fullName evidence="13">Lymphatic vessel endothelial hyaluronic acid receptor 1</fullName>
    </submittedName>
</protein>
<dbReference type="GeneID" id="115468881"/>
<dbReference type="InParanoid" id="A0A6P7Y1D0"/>
<evidence type="ECO:0000256" key="8">
    <source>
        <dbReference type="ARBA" id="ARBA00023180"/>
    </source>
</evidence>
<feature type="domain" description="Link" evidence="11">
    <location>
        <begin position="22"/>
        <end position="112"/>
    </location>
</feature>
<keyword evidence="2 10" id="KW-0812">Transmembrane</keyword>
<keyword evidence="12" id="KW-1185">Reference proteome</keyword>
<organism evidence="12 13">
    <name type="scientific">Microcaecilia unicolor</name>
    <dbReference type="NCBI Taxonomy" id="1415580"/>
    <lineage>
        <taxon>Eukaryota</taxon>
        <taxon>Metazoa</taxon>
        <taxon>Chordata</taxon>
        <taxon>Craniata</taxon>
        <taxon>Vertebrata</taxon>
        <taxon>Euteleostomi</taxon>
        <taxon>Amphibia</taxon>
        <taxon>Gymnophiona</taxon>
        <taxon>Siphonopidae</taxon>
        <taxon>Microcaecilia</taxon>
    </lineage>
</organism>
<gene>
    <name evidence="13" type="primary">LYVE1</name>
</gene>
<evidence type="ECO:0000256" key="1">
    <source>
        <dbReference type="ARBA" id="ARBA00004167"/>
    </source>
</evidence>
<dbReference type="PANTHER" id="PTHR10225">
    <property type="entry name" value="HYALURONAN RECEPTOR"/>
    <property type="match status" value="1"/>
</dbReference>
<dbReference type="InterPro" id="IPR016187">
    <property type="entry name" value="CTDL_fold"/>
</dbReference>
<keyword evidence="7 13" id="KW-0675">Receptor</keyword>
<dbReference type="SMART" id="SM00445">
    <property type="entry name" value="LINK"/>
    <property type="match status" value="1"/>
</dbReference>
<proteinExistence type="predicted"/>
<dbReference type="GO" id="GO:0005886">
    <property type="term" value="C:plasma membrane"/>
    <property type="evidence" value="ECO:0007669"/>
    <property type="project" value="TreeGrafter"/>
</dbReference>
<dbReference type="Pfam" id="PF00193">
    <property type="entry name" value="Xlink"/>
    <property type="match status" value="1"/>
</dbReference>
<accession>A0A6P7Y1D0</accession>
<dbReference type="InterPro" id="IPR016186">
    <property type="entry name" value="C-type_lectin-like/link_sf"/>
</dbReference>
<dbReference type="RefSeq" id="XP_030056845.1">
    <property type="nucleotide sequence ID" value="XM_030200985.1"/>
</dbReference>
<dbReference type="PANTHER" id="PTHR10225:SF2">
    <property type="entry name" value="LYMPHATIC VESSEL ENDOTHELIAL HYALURONIC ACID RECEPTOR 1"/>
    <property type="match status" value="1"/>
</dbReference>
<dbReference type="PROSITE" id="PS50963">
    <property type="entry name" value="LINK_2"/>
    <property type="match status" value="1"/>
</dbReference>
<name>A0A6P7Y1D0_9AMPH</name>
<evidence type="ECO:0000256" key="2">
    <source>
        <dbReference type="ARBA" id="ARBA00022692"/>
    </source>
</evidence>
<feature type="disulfide bond" evidence="9">
    <location>
        <begin position="67"/>
        <end position="88"/>
    </location>
</feature>
<dbReference type="GO" id="GO:0007155">
    <property type="term" value="P:cell adhesion"/>
    <property type="evidence" value="ECO:0007669"/>
    <property type="project" value="InterPro"/>
</dbReference>
<evidence type="ECO:0000256" key="4">
    <source>
        <dbReference type="ARBA" id="ARBA00022989"/>
    </source>
</evidence>
<comment type="caution">
    <text evidence="9">Lacks conserved residue(s) required for the propagation of feature annotation.</text>
</comment>
<sequence>MQGSQSFFSLKDLDIPKCRYDGISLIKVNGTYLFNYTTAEAICNLLGLSLASKWQVNKANHHGYETCSYGWVSDGVGIISRIQPNTKCGQNKTGIVPWHANFSKSFHTYCFNSSDIWINSCKPESSTTAGTNPPTKEASTWAKTSATLKPASHDTSTIFQILKPAATKKINSNEFSAQFSTASPLPTERITTESDEENLELPKQKDALRSDNVIFGGLPIALLVLALVFFIVAAALAVCYVRKYVETVPFSSKKKQKEDVETKVFKEARTGDNVADKEQKNGKPVEKLENKLAATVQCVEAEV</sequence>
<evidence type="ECO:0000256" key="6">
    <source>
        <dbReference type="ARBA" id="ARBA00023157"/>
    </source>
</evidence>
<dbReference type="Gene3D" id="3.10.100.10">
    <property type="entry name" value="Mannose-Binding Protein A, subunit A"/>
    <property type="match status" value="1"/>
</dbReference>